<dbReference type="Pfam" id="PF20012">
    <property type="entry name" value="GAP1-N1"/>
    <property type="match status" value="1"/>
</dbReference>
<dbReference type="Pfam" id="PF19955">
    <property type="entry name" value="EAD1"/>
    <property type="match status" value="1"/>
</dbReference>
<name>A0AA35D8D7_9BURK</name>
<dbReference type="Proteomes" id="UP000834458">
    <property type="component" value="Unassembled WGS sequence"/>
</dbReference>
<comment type="caution">
    <text evidence="2">The sequence shown here is derived from an EMBL/GenBank/DDBJ whole genome shotgun (WGS) entry which is preliminary data.</text>
</comment>
<dbReference type="InterPro" id="IPR045430">
    <property type="entry name" value="EAD1"/>
</dbReference>
<accession>A0AA35D8D7</accession>
<evidence type="ECO:0000313" key="2">
    <source>
        <dbReference type="EMBL" id="CAB5697481.1"/>
    </source>
</evidence>
<evidence type="ECO:0000259" key="1">
    <source>
        <dbReference type="Pfam" id="PF19955"/>
    </source>
</evidence>
<reference evidence="2" key="1">
    <citation type="submission" date="2020-05" db="EMBL/GenBank/DDBJ databases">
        <authorList>
            <person name="Delgado-Blas J."/>
        </authorList>
    </citation>
    <scope>NUCLEOTIDE SEQUENCE</scope>
    <source>
        <strain evidence="2">BB1454</strain>
    </source>
</reference>
<organism evidence="2 3">
    <name type="scientific">Comamonas aquatica</name>
    <dbReference type="NCBI Taxonomy" id="225991"/>
    <lineage>
        <taxon>Bacteria</taxon>
        <taxon>Pseudomonadati</taxon>
        <taxon>Pseudomonadota</taxon>
        <taxon>Betaproteobacteria</taxon>
        <taxon>Burkholderiales</taxon>
        <taxon>Comamonadaceae</taxon>
        <taxon>Comamonas</taxon>
    </lineage>
</organism>
<sequence>MRIHKAWYGPKGGHALLHCTEPTLQAVFRQAAWLTDLPGTAPAGLAWAPYFRTGIQQDYFVLVHTRPSQASDRAGMVDSVAAFVPLNELAQVPDMRALAANVRESHDSQSQEPFEAIEAAQKPTGSPAPMLLRIADALISATTRPVVHVGQVGFDDIMLDLLQLVPRPLRREVLFSLSFAPGEPGDPFAVAAPCELASRFAPAQVLKPSEMGPTTRVAALLNLPEGRPLLEFGEQAGFDLQSPSALVLLDRALELWTAETSVDNAITLVRLLAARSSDAPTARELRAAALERLTSTANQWTAADVLSMRNLPLERFDAGAMTQALQQWVASRAGSVRAPLPEDQQLLTQAARAAAQQDWWNRRAQEGFAVASKASPAALGSLAWSTMANSPQDIEPVLSFLDEQKLLTALSEYAPATLAAPIALTVAKVSASRQAWELCGAALAAAYTSAKALSEVLEIATTKSARRAAIEFALKKATPAELVELAISKDVEEVTALAANAVVSRPSLISDFDWSSPVWFDILQRVADKRRSSLADLPNRIKGLQGLIAAGDGSKRVWAPLVSTGLADFSKVPNRADAWALIPSEFQGEALSLTAKGWVASLLDGTAPMAALEEPLGTEVRIMLRGSNVLATVAQKHPALFISVINEVHPRSDHDCVSLLNSLAGAGARLAPGPATAIGALIRERFWRSAASRAASLARTRDEFLAVCKECLSVLPWWESFPLSQRVGKAVEIRPDEAWQMFEETLAKMYPAGPTDQEVWSRSEGHNEDLNLDGTGVAQWHRCLKQVRSGNGPRPSMLLATALRDFGDNPVLQVLRESRALG</sequence>
<gene>
    <name evidence="2" type="ORF">GHA_02472</name>
</gene>
<feature type="domain" description="Effector-associated" evidence="1">
    <location>
        <begin position="736"/>
        <end position="817"/>
    </location>
</feature>
<protein>
    <recommendedName>
        <fullName evidence="1">Effector-associated domain-containing protein</fullName>
    </recommendedName>
</protein>
<dbReference type="EMBL" id="CAHPSC010000036">
    <property type="protein sequence ID" value="CAB5697481.1"/>
    <property type="molecule type" value="Genomic_DNA"/>
</dbReference>
<dbReference type="RefSeq" id="WP_234688371.1">
    <property type="nucleotide sequence ID" value="NZ_CAHPSC010000036.1"/>
</dbReference>
<evidence type="ECO:0000313" key="3">
    <source>
        <dbReference type="Proteomes" id="UP000834458"/>
    </source>
</evidence>
<proteinExistence type="predicted"/>
<dbReference type="AlphaFoldDB" id="A0AA35D8D7"/>